<dbReference type="PANTHER" id="PTHR30146:SF109">
    <property type="entry name" value="HTH-TYPE TRANSCRIPTIONAL REGULATOR GALS"/>
    <property type="match status" value="1"/>
</dbReference>
<dbReference type="Pfam" id="PF00356">
    <property type="entry name" value="LacI"/>
    <property type="match status" value="1"/>
</dbReference>
<dbReference type="SUPFAM" id="SSF47413">
    <property type="entry name" value="lambda repressor-like DNA-binding domains"/>
    <property type="match status" value="1"/>
</dbReference>
<protein>
    <submittedName>
        <fullName evidence="5">LacI family transcriptional regulator</fullName>
    </submittedName>
</protein>
<dbReference type="Gene3D" id="1.10.260.40">
    <property type="entry name" value="lambda repressor-like DNA-binding domains"/>
    <property type="match status" value="1"/>
</dbReference>
<dbReference type="SUPFAM" id="SSF53822">
    <property type="entry name" value="Periplasmic binding protein-like I"/>
    <property type="match status" value="1"/>
</dbReference>
<proteinExistence type="predicted"/>
<geneLocation type="plasmid" evidence="6">
    <name>prccge525c</name>
</geneLocation>
<dbReference type="AlphaFoldDB" id="A0A387FX75"/>
<dbReference type="InterPro" id="IPR028082">
    <property type="entry name" value="Peripla_BP_I"/>
</dbReference>
<organism evidence="5 6">
    <name type="scientific">Rhizobium jaguaris</name>
    <dbReference type="NCBI Taxonomy" id="1312183"/>
    <lineage>
        <taxon>Bacteria</taxon>
        <taxon>Pseudomonadati</taxon>
        <taxon>Pseudomonadota</taxon>
        <taxon>Alphaproteobacteria</taxon>
        <taxon>Hyphomicrobiales</taxon>
        <taxon>Rhizobiaceae</taxon>
        <taxon>Rhizobium/Agrobacterium group</taxon>
        <taxon>Rhizobium</taxon>
    </lineage>
</organism>
<dbReference type="Proteomes" id="UP000282195">
    <property type="component" value="Plasmid pRCCGE525c"/>
</dbReference>
<dbReference type="OrthoDB" id="8328706at2"/>
<dbReference type="GO" id="GO:0000976">
    <property type="term" value="F:transcription cis-regulatory region binding"/>
    <property type="evidence" value="ECO:0007669"/>
    <property type="project" value="TreeGrafter"/>
</dbReference>
<reference evidence="5 6" key="1">
    <citation type="submission" date="2018-10" db="EMBL/GenBank/DDBJ databases">
        <title>Rhizobium etli, R. leguminosarum and a new Rhizobium genospecies from Phaseolus dumosus.</title>
        <authorList>
            <person name="Ramirez-Puebla S.T."/>
            <person name="Rogel-Hernandez M.A."/>
            <person name="Guerrero G."/>
            <person name="Ormeno-Orrillo E."/>
            <person name="Martinez-Romero J.C."/>
            <person name="Negrete-Yankelevich S."/>
            <person name="Martinez-Romero E."/>
        </authorList>
    </citation>
    <scope>NUCLEOTIDE SEQUENCE [LARGE SCALE GENOMIC DNA]</scope>
    <source>
        <strain evidence="5 6">CCGE525</strain>
        <plasmid evidence="6">prccge525c</plasmid>
    </source>
</reference>
<dbReference type="PROSITE" id="PS50932">
    <property type="entry name" value="HTH_LACI_2"/>
    <property type="match status" value="1"/>
</dbReference>
<evidence type="ECO:0000313" key="5">
    <source>
        <dbReference type="EMBL" id="AYG63028.1"/>
    </source>
</evidence>
<accession>A0A387FX75</accession>
<dbReference type="Pfam" id="PF00532">
    <property type="entry name" value="Peripla_BP_1"/>
    <property type="match status" value="1"/>
</dbReference>
<dbReference type="SMART" id="SM00354">
    <property type="entry name" value="HTH_LACI"/>
    <property type="match status" value="1"/>
</dbReference>
<evidence type="ECO:0000259" key="4">
    <source>
        <dbReference type="PROSITE" id="PS50932"/>
    </source>
</evidence>
<dbReference type="KEGG" id="rjg:CCGE525_30450"/>
<keyword evidence="5" id="KW-0614">Plasmid</keyword>
<dbReference type="InterPro" id="IPR010982">
    <property type="entry name" value="Lambda_DNA-bd_dom_sf"/>
</dbReference>
<name>A0A387FX75_9HYPH</name>
<evidence type="ECO:0000313" key="6">
    <source>
        <dbReference type="Proteomes" id="UP000282195"/>
    </source>
</evidence>
<dbReference type="InterPro" id="IPR001761">
    <property type="entry name" value="Peripla_BP/Lac1_sug-bd_dom"/>
</dbReference>
<sequence>MGGSFIGGPSRQRPDDPRVILARAFDSGHCRVAKAERRELSKVQGSGVGRGLRRDPGQRVTLRTVATALGLSITTVSRALKEGPEVNRETIELVKRVAGELGYRPNLGGLNLRTGKTHAIGIVLPFEREGEMNIVVASLVEGVSRHMKGYGYRTTVVPQLQADDPLATVRDLVEEGSVDGVIITHTRPQDDRVKYLLEVGTPFVTFGRTELLSIHSNVDLDHEAIGAEAARLLLDAGHHRPLLIAPSSQFTYSLQFVKGWSKTFTARNLTVPDDLIHFAATTPDSGQELAKNIIAWHPEATGAFVASEEAALGFLAGLRKIGRHVGKDFAVITYGGTRLHDFFNPPLSAFYYSNYVIGERLASFLYRAIGGDDPSDLRELIRAEFVDHDSQALSA</sequence>
<dbReference type="Gene3D" id="3.40.50.2300">
    <property type="match status" value="2"/>
</dbReference>
<dbReference type="CDD" id="cd01392">
    <property type="entry name" value="HTH_LacI"/>
    <property type="match status" value="1"/>
</dbReference>
<dbReference type="InterPro" id="IPR000843">
    <property type="entry name" value="HTH_LacI"/>
</dbReference>
<evidence type="ECO:0000256" key="2">
    <source>
        <dbReference type="ARBA" id="ARBA00023125"/>
    </source>
</evidence>
<keyword evidence="1" id="KW-0805">Transcription regulation</keyword>
<keyword evidence="3" id="KW-0804">Transcription</keyword>
<dbReference type="GO" id="GO:0003700">
    <property type="term" value="F:DNA-binding transcription factor activity"/>
    <property type="evidence" value="ECO:0007669"/>
    <property type="project" value="TreeGrafter"/>
</dbReference>
<keyword evidence="2" id="KW-0238">DNA-binding</keyword>
<keyword evidence="6" id="KW-1185">Reference proteome</keyword>
<gene>
    <name evidence="5" type="ORF">CCGE525_30450</name>
</gene>
<evidence type="ECO:0000256" key="3">
    <source>
        <dbReference type="ARBA" id="ARBA00023163"/>
    </source>
</evidence>
<dbReference type="EMBL" id="CP032695">
    <property type="protein sequence ID" value="AYG63028.1"/>
    <property type="molecule type" value="Genomic_DNA"/>
</dbReference>
<evidence type="ECO:0000256" key="1">
    <source>
        <dbReference type="ARBA" id="ARBA00023015"/>
    </source>
</evidence>
<feature type="domain" description="HTH lacI-type" evidence="4">
    <location>
        <begin position="60"/>
        <end position="114"/>
    </location>
</feature>
<dbReference type="PANTHER" id="PTHR30146">
    <property type="entry name" value="LACI-RELATED TRANSCRIPTIONAL REPRESSOR"/>
    <property type="match status" value="1"/>
</dbReference>